<keyword evidence="2" id="KW-0812">Transmembrane</keyword>
<gene>
    <name evidence="4" type="ORF">JG29_15200</name>
</gene>
<dbReference type="PANTHER" id="PTHR33392:SF6">
    <property type="entry name" value="POLYISOPRENYL-TEICHOIC ACID--PEPTIDOGLYCAN TEICHOIC ACID TRANSFERASE TAGU"/>
    <property type="match status" value="1"/>
</dbReference>
<proteinExistence type="inferred from homology"/>
<sequence>MDNQDPNKEFLHRNQRIFVRNEHQKYHYTVLKSILLIALMFIFVAGAYGFRIYSQASNALGNAYRPTDRTHISHAIAEKKPVTVLLLGVDTGDEGRTDRGNSDTMILATVNPQTQKTILMSIPRDTLAEIYGIKSSKKIIQKINSAYNLGKEAAAMKSVEKLLGIHIDHYVTMDFHSLPKIVDAVDGITVDSPFPFSYDGSSFTKGKQVITGKQSLSYARMRYEDPEGDYGRQKRQRQVIMAIVKKALSLSALPNMQKLLNSISGSMSTDLSFDDIMTLMQSYRGASKKMESDYLHGHSATINGLSYEIAPTAELRRVSAKMRQGVGQEPINLVNKETKLNKLNERYNSFDFDSKAEQDYQIYGNNINSEYVTNDDN</sequence>
<comment type="similarity">
    <text evidence="1">Belongs to the LytR/CpsA/Psr (LCP) family.</text>
</comment>
<dbReference type="AlphaFoldDB" id="A0A0F4KQ95"/>
<dbReference type="Gene3D" id="3.40.630.190">
    <property type="entry name" value="LCP protein"/>
    <property type="match status" value="1"/>
</dbReference>
<dbReference type="PANTHER" id="PTHR33392">
    <property type="entry name" value="POLYISOPRENYL-TEICHOIC ACID--PEPTIDOGLYCAN TEICHOIC ACID TRANSFERASE TAGU"/>
    <property type="match status" value="1"/>
</dbReference>
<keyword evidence="2" id="KW-0472">Membrane</keyword>
<evidence type="ECO:0000256" key="2">
    <source>
        <dbReference type="SAM" id="Phobius"/>
    </source>
</evidence>
<name>A0A0F4KQ95_9LACO</name>
<evidence type="ECO:0000313" key="5">
    <source>
        <dbReference type="Proteomes" id="UP000033695"/>
    </source>
</evidence>
<dbReference type="InterPro" id="IPR050922">
    <property type="entry name" value="LytR/CpsA/Psr_CW_biosynth"/>
</dbReference>
<organism evidence="4 5">
    <name type="scientific">Bombilactobacillus mellis</name>
    <dbReference type="NCBI Taxonomy" id="1218508"/>
    <lineage>
        <taxon>Bacteria</taxon>
        <taxon>Bacillati</taxon>
        <taxon>Bacillota</taxon>
        <taxon>Bacilli</taxon>
        <taxon>Lactobacillales</taxon>
        <taxon>Lactobacillaceae</taxon>
        <taxon>Bombilactobacillus</taxon>
    </lineage>
</organism>
<protein>
    <submittedName>
        <fullName evidence="4">Putative transcriptional regulator, lytR family</fullName>
    </submittedName>
</protein>
<accession>A0A0F4KQ95</accession>
<keyword evidence="5" id="KW-1185">Reference proteome</keyword>
<evidence type="ECO:0000256" key="1">
    <source>
        <dbReference type="ARBA" id="ARBA00006068"/>
    </source>
</evidence>
<reference evidence="4 5" key="1">
    <citation type="submission" date="2014-12" db="EMBL/GenBank/DDBJ databases">
        <title>Comparative genomics of the lactic acid bacteria isolated from the honey bee gut.</title>
        <authorList>
            <person name="Ellegaard K.M."/>
            <person name="Tamarit D."/>
            <person name="Javelind E."/>
            <person name="Olofsson T."/>
            <person name="Andersson S.G."/>
            <person name="Vasquez A."/>
        </authorList>
    </citation>
    <scope>NUCLEOTIDE SEQUENCE [LARGE SCALE GENOMIC DNA]</scope>
    <source>
        <strain evidence="4 5">Hon2</strain>
    </source>
</reference>
<dbReference type="OrthoDB" id="27330at2"/>
<dbReference type="PATRIC" id="fig|1218508.4.peg.1512"/>
<dbReference type="InterPro" id="IPR004474">
    <property type="entry name" value="LytR_CpsA_psr"/>
</dbReference>
<dbReference type="HOGENOM" id="CLU_016455_2_0_9"/>
<dbReference type="Proteomes" id="UP000033695">
    <property type="component" value="Unassembled WGS sequence"/>
</dbReference>
<comment type="caution">
    <text evidence="4">The sequence shown here is derived from an EMBL/GenBank/DDBJ whole genome shotgun (WGS) entry which is preliminary data.</text>
</comment>
<dbReference type="EMBL" id="JXBZ01000010">
    <property type="protein sequence ID" value="KJY48174.1"/>
    <property type="molecule type" value="Genomic_DNA"/>
</dbReference>
<evidence type="ECO:0000313" key="4">
    <source>
        <dbReference type="EMBL" id="KJY48174.1"/>
    </source>
</evidence>
<dbReference type="STRING" id="1218508.JG29_15200"/>
<dbReference type="NCBIfam" id="TIGR00350">
    <property type="entry name" value="lytR_cpsA_psr"/>
    <property type="match status" value="1"/>
</dbReference>
<dbReference type="RefSeq" id="WP_052696338.1">
    <property type="nucleotide sequence ID" value="NZ_JBHTHW010000004.1"/>
</dbReference>
<keyword evidence="2" id="KW-1133">Transmembrane helix</keyword>
<feature type="domain" description="Cell envelope-related transcriptional attenuator" evidence="3">
    <location>
        <begin position="101"/>
        <end position="248"/>
    </location>
</feature>
<evidence type="ECO:0000259" key="3">
    <source>
        <dbReference type="Pfam" id="PF03816"/>
    </source>
</evidence>
<feature type="transmembrane region" description="Helical" evidence="2">
    <location>
        <begin position="30"/>
        <end position="50"/>
    </location>
</feature>
<dbReference type="Pfam" id="PF03816">
    <property type="entry name" value="LytR_cpsA_psr"/>
    <property type="match status" value="1"/>
</dbReference>